<dbReference type="SUPFAM" id="SSF82704">
    <property type="entry name" value="AlbA-like"/>
    <property type="match status" value="1"/>
</dbReference>
<dbReference type="OrthoDB" id="416729at2759"/>
<protein>
    <submittedName>
        <fullName evidence="4">Uncharacterized protein</fullName>
    </submittedName>
</protein>
<dbReference type="GO" id="GO:0005655">
    <property type="term" value="C:nucleolar ribonuclease P complex"/>
    <property type="evidence" value="ECO:0007669"/>
    <property type="project" value="InterPro"/>
</dbReference>
<sequence>MKDAINLKRTRLEGSIHKRVPQRAAAAVTDIYVSHKSKIPVIVKRIQHLMVNEKHSTITVHGMGAMLCRAIAIAQKTQTTLENQIELRVTTSTVTLIDDIVPDDMVIRN</sequence>
<dbReference type="EMBL" id="MCGE01000034">
    <property type="protein sequence ID" value="ORZ07565.1"/>
    <property type="molecule type" value="Genomic_DNA"/>
</dbReference>
<dbReference type="PANTHER" id="PTHR15314:SF1">
    <property type="entry name" value="RIBONUCLEASE P PROTEIN SUBUNIT P20"/>
    <property type="match status" value="1"/>
</dbReference>
<evidence type="ECO:0000256" key="2">
    <source>
        <dbReference type="ARBA" id="ARBA00022694"/>
    </source>
</evidence>
<gene>
    <name evidence="4" type="ORF">BCR42DRAFT_425765</name>
</gene>
<dbReference type="InterPro" id="IPR014612">
    <property type="entry name" value="Pop7/Rpp20"/>
</dbReference>
<accession>A0A1X2I1T9</accession>
<dbReference type="InterPro" id="IPR036882">
    <property type="entry name" value="Alba-like_dom_sf"/>
</dbReference>
<keyword evidence="3" id="KW-0539">Nucleus</keyword>
<keyword evidence="2" id="KW-0819">tRNA processing</keyword>
<dbReference type="STRING" id="90262.A0A1X2I1T9"/>
<reference evidence="4 5" key="1">
    <citation type="submission" date="2016-07" db="EMBL/GenBank/DDBJ databases">
        <title>Pervasive Adenine N6-methylation of Active Genes in Fungi.</title>
        <authorList>
            <consortium name="DOE Joint Genome Institute"/>
            <person name="Mondo S.J."/>
            <person name="Dannebaum R.O."/>
            <person name="Kuo R.C."/>
            <person name="Labutti K."/>
            <person name="Haridas S."/>
            <person name="Kuo A."/>
            <person name="Salamov A."/>
            <person name="Ahrendt S.R."/>
            <person name="Lipzen A."/>
            <person name="Sullivan W."/>
            <person name="Andreopoulos W.B."/>
            <person name="Clum A."/>
            <person name="Lindquist E."/>
            <person name="Daum C."/>
            <person name="Ramamoorthy G.K."/>
            <person name="Gryganskyi A."/>
            <person name="Culley D."/>
            <person name="Magnuson J.K."/>
            <person name="James T.Y."/>
            <person name="O'Malley M.A."/>
            <person name="Stajich J.E."/>
            <person name="Spatafora J.W."/>
            <person name="Visel A."/>
            <person name="Grigoriev I.V."/>
        </authorList>
    </citation>
    <scope>NUCLEOTIDE SEQUENCE [LARGE SCALE GENOMIC DNA]</scope>
    <source>
        <strain evidence="4 5">NRRL 1336</strain>
    </source>
</reference>
<dbReference type="Proteomes" id="UP000193560">
    <property type="component" value="Unassembled WGS sequence"/>
</dbReference>
<dbReference type="GO" id="GO:0000172">
    <property type="term" value="C:ribonuclease MRP complex"/>
    <property type="evidence" value="ECO:0007669"/>
    <property type="project" value="InterPro"/>
</dbReference>
<dbReference type="Gene3D" id="3.30.110.20">
    <property type="entry name" value="Alba-like domain"/>
    <property type="match status" value="1"/>
</dbReference>
<comment type="subcellular location">
    <subcellularLocation>
        <location evidence="1">Nucleus</location>
        <location evidence="1">Nucleolus</location>
    </subcellularLocation>
</comment>
<dbReference type="GO" id="GO:0003676">
    <property type="term" value="F:nucleic acid binding"/>
    <property type="evidence" value="ECO:0007669"/>
    <property type="project" value="InterPro"/>
</dbReference>
<name>A0A1X2I1T9_9FUNG</name>
<organism evidence="4 5">
    <name type="scientific">Absidia repens</name>
    <dbReference type="NCBI Taxonomy" id="90262"/>
    <lineage>
        <taxon>Eukaryota</taxon>
        <taxon>Fungi</taxon>
        <taxon>Fungi incertae sedis</taxon>
        <taxon>Mucoromycota</taxon>
        <taxon>Mucoromycotina</taxon>
        <taxon>Mucoromycetes</taxon>
        <taxon>Mucorales</taxon>
        <taxon>Cunninghamellaceae</taxon>
        <taxon>Absidia</taxon>
    </lineage>
</organism>
<evidence type="ECO:0000256" key="1">
    <source>
        <dbReference type="ARBA" id="ARBA00004604"/>
    </source>
</evidence>
<keyword evidence="5" id="KW-1185">Reference proteome</keyword>
<dbReference type="GO" id="GO:0001682">
    <property type="term" value="P:tRNA 5'-leader removal"/>
    <property type="evidence" value="ECO:0007669"/>
    <property type="project" value="InterPro"/>
</dbReference>
<dbReference type="AlphaFoldDB" id="A0A1X2I1T9"/>
<evidence type="ECO:0000256" key="3">
    <source>
        <dbReference type="ARBA" id="ARBA00023242"/>
    </source>
</evidence>
<evidence type="ECO:0000313" key="4">
    <source>
        <dbReference type="EMBL" id="ORZ07565.1"/>
    </source>
</evidence>
<evidence type="ECO:0000313" key="5">
    <source>
        <dbReference type="Proteomes" id="UP000193560"/>
    </source>
</evidence>
<comment type="caution">
    <text evidence="4">The sequence shown here is derived from an EMBL/GenBank/DDBJ whole genome shotgun (WGS) entry which is preliminary data.</text>
</comment>
<proteinExistence type="predicted"/>
<dbReference type="Pfam" id="PF12328">
    <property type="entry name" value="Rpp20"/>
    <property type="match status" value="1"/>
</dbReference>
<dbReference type="PANTHER" id="PTHR15314">
    <property type="entry name" value="RIBONUCLEASE P PROTEIN SUBUNIT P20"/>
    <property type="match status" value="1"/>
</dbReference>